<organism evidence="1 2">
    <name type="scientific">Tilletia indica</name>
    <dbReference type="NCBI Taxonomy" id="43049"/>
    <lineage>
        <taxon>Eukaryota</taxon>
        <taxon>Fungi</taxon>
        <taxon>Dikarya</taxon>
        <taxon>Basidiomycota</taxon>
        <taxon>Ustilaginomycotina</taxon>
        <taxon>Exobasidiomycetes</taxon>
        <taxon>Tilletiales</taxon>
        <taxon>Tilletiaceae</taxon>
        <taxon>Tilletia</taxon>
    </lineage>
</organism>
<dbReference type="SUPFAM" id="SSF51735">
    <property type="entry name" value="NAD(P)-binding Rossmann-fold domains"/>
    <property type="match status" value="1"/>
</dbReference>
<proteinExistence type="predicted"/>
<accession>A0A8T8ST28</accession>
<protein>
    <recommendedName>
        <fullName evidence="3">NAD(P)-binding domain-containing protein</fullName>
    </recommendedName>
</protein>
<dbReference type="InterPro" id="IPR036291">
    <property type="entry name" value="NAD(P)-bd_dom_sf"/>
</dbReference>
<evidence type="ECO:0008006" key="3">
    <source>
        <dbReference type="Google" id="ProtNLM"/>
    </source>
</evidence>
<keyword evidence="2" id="KW-1185">Reference proteome</keyword>
<evidence type="ECO:0000313" key="1">
    <source>
        <dbReference type="EMBL" id="KAE8246873.1"/>
    </source>
</evidence>
<reference evidence="1" key="1">
    <citation type="submission" date="2016-04" db="EMBL/GenBank/DDBJ databases">
        <authorList>
            <person name="Nguyen H.D."/>
            <person name="Samba Siva P."/>
            <person name="Cullis J."/>
            <person name="Levesque C.A."/>
            <person name="Hambleton S."/>
        </authorList>
    </citation>
    <scope>NUCLEOTIDE SEQUENCE</scope>
    <source>
        <strain evidence="1">DAOMC 236416</strain>
    </source>
</reference>
<sequence>MKVIFLGATSGCGLFGLLNLIQSMKTGEKLHQAFILARRPDEFRSTLVDTHNVNPALLEKNIFIVKGDATVLGDVTSLFQKAAREEGDGAPVDAIVSSVGGKLIFGSNPLKAPTLSPSNICQDATKVLLEAINAEFPANSGKTQPRIVVITSNGIGPYAHAKVPFMLKGMYSWMLDEPHADKEVS</sequence>
<dbReference type="EMBL" id="LWDF02000448">
    <property type="protein sequence ID" value="KAE8246873.1"/>
    <property type="molecule type" value="Genomic_DNA"/>
</dbReference>
<evidence type="ECO:0000313" key="2">
    <source>
        <dbReference type="Proteomes" id="UP000077521"/>
    </source>
</evidence>
<feature type="non-terminal residue" evidence="1">
    <location>
        <position position="185"/>
    </location>
</feature>
<name>A0A8T8ST28_9BASI</name>
<dbReference type="AlphaFoldDB" id="A0A8T8ST28"/>
<dbReference type="Gene3D" id="3.40.50.720">
    <property type="entry name" value="NAD(P)-binding Rossmann-like Domain"/>
    <property type="match status" value="1"/>
</dbReference>
<reference evidence="1" key="2">
    <citation type="journal article" date="2019" name="IMA Fungus">
        <title>Genome sequencing and comparison of five Tilletia species to identify candidate genes for the detection of regulated species infecting wheat.</title>
        <authorList>
            <person name="Nguyen H.D.T."/>
            <person name="Sultana T."/>
            <person name="Kesanakurti P."/>
            <person name="Hambleton S."/>
        </authorList>
    </citation>
    <scope>NUCLEOTIDE SEQUENCE</scope>
    <source>
        <strain evidence="1">DAOMC 236416</strain>
    </source>
</reference>
<gene>
    <name evidence="1" type="ORF">A4X13_0g5595</name>
</gene>
<dbReference type="Proteomes" id="UP000077521">
    <property type="component" value="Unassembled WGS sequence"/>
</dbReference>
<comment type="caution">
    <text evidence="1">The sequence shown here is derived from an EMBL/GenBank/DDBJ whole genome shotgun (WGS) entry which is preliminary data.</text>
</comment>